<dbReference type="RefSeq" id="WP_157523259.1">
    <property type="nucleotide sequence ID" value="NZ_CP066775.1"/>
</dbReference>
<gene>
    <name evidence="4" type="ORF">GO620_000885</name>
</gene>
<accession>A0A6I4IMM7</accession>
<dbReference type="AlphaFoldDB" id="A0A6I4IMM7"/>
<dbReference type="PROSITE" id="PS51257">
    <property type="entry name" value="PROKAR_LIPOPROTEIN"/>
    <property type="match status" value="1"/>
</dbReference>
<comment type="similarity">
    <text evidence="1">Belongs to the leucine-binding protein family.</text>
</comment>
<dbReference type="Proteomes" id="UP000429232">
    <property type="component" value="Chromosome"/>
</dbReference>
<organism evidence="4 5">
    <name type="scientific">Mucilaginibacter ginkgonis</name>
    <dbReference type="NCBI Taxonomy" id="2682091"/>
    <lineage>
        <taxon>Bacteria</taxon>
        <taxon>Pseudomonadati</taxon>
        <taxon>Bacteroidota</taxon>
        <taxon>Sphingobacteriia</taxon>
        <taxon>Sphingobacteriales</taxon>
        <taxon>Sphingobacteriaceae</taxon>
        <taxon>Mucilaginibacter</taxon>
    </lineage>
</organism>
<keyword evidence="2" id="KW-0732">Signal</keyword>
<dbReference type="Gene3D" id="3.40.50.2300">
    <property type="match status" value="2"/>
</dbReference>
<evidence type="ECO:0000313" key="4">
    <source>
        <dbReference type="EMBL" id="QQL50039.1"/>
    </source>
</evidence>
<dbReference type="Pfam" id="PF13458">
    <property type="entry name" value="Peripla_BP_6"/>
    <property type="match status" value="1"/>
</dbReference>
<dbReference type="InterPro" id="IPR051010">
    <property type="entry name" value="BCAA_transport"/>
</dbReference>
<dbReference type="PANTHER" id="PTHR30483">
    <property type="entry name" value="LEUCINE-SPECIFIC-BINDING PROTEIN"/>
    <property type="match status" value="1"/>
</dbReference>
<feature type="domain" description="Leucine-binding protein" evidence="3">
    <location>
        <begin position="90"/>
        <end position="366"/>
    </location>
</feature>
<dbReference type="KEGG" id="mgik:GO620_000885"/>
<dbReference type="InterPro" id="IPR028082">
    <property type="entry name" value="Peripla_BP_I"/>
</dbReference>
<evidence type="ECO:0000259" key="3">
    <source>
        <dbReference type="Pfam" id="PF13458"/>
    </source>
</evidence>
<proteinExistence type="inferred from homology"/>
<evidence type="ECO:0000256" key="2">
    <source>
        <dbReference type="ARBA" id="ARBA00022729"/>
    </source>
</evidence>
<sequence>MTSVLNRLLQLSGNKLWLIAAVAAFASCSPKVRPVVQHPAPEAPMPVEKSKPVVAKPATPRFSTIAIIMPFNLDNLNPAVGYSKTALKQANMGISYYQGFKLALDSLTADGYNFRIQLLDGKDNAGTASALASNSKVRNADLVVGPIFPEGIKAFGTASMKRKLMLSPLSPVSPATFNNPNLITATPPLDYHAKRMAGYAVNTLKAKKVFVLKSGYSEDNKYIIPFKEAVDSLSKLRVKVIPFVVTRGNLTSLLPQLSKTETNVFLLPSLNQAFLQVTLRSLDSLSKNYPVALIGHPSWEGFTFLRAEMLQRLKTVISSSEHINYKSGETVQFIRAYRKAYHNEPDAYAIRGFDEGMYFGDLLAGSHGNPINAAERDYDGLSNHFHFVRKPGLGWINTHVFVLRYTNYELRVVE</sequence>
<evidence type="ECO:0000256" key="1">
    <source>
        <dbReference type="ARBA" id="ARBA00010062"/>
    </source>
</evidence>
<dbReference type="InterPro" id="IPR028081">
    <property type="entry name" value="Leu-bd"/>
</dbReference>
<protein>
    <submittedName>
        <fullName evidence="4">Amino acid ABC transporter substrate-binding protein</fullName>
    </submittedName>
</protein>
<evidence type="ECO:0000313" key="5">
    <source>
        <dbReference type="Proteomes" id="UP000429232"/>
    </source>
</evidence>
<dbReference type="SUPFAM" id="SSF53822">
    <property type="entry name" value="Periplasmic binding protein-like I"/>
    <property type="match status" value="1"/>
</dbReference>
<name>A0A6I4IMM7_9SPHI</name>
<reference evidence="4 5" key="1">
    <citation type="submission" date="2020-12" db="EMBL/GenBank/DDBJ databases">
        <title>HMF7856_wgs.fasta genome submission.</title>
        <authorList>
            <person name="Kang H."/>
            <person name="Kim H."/>
            <person name="Joh K."/>
        </authorList>
    </citation>
    <scope>NUCLEOTIDE SEQUENCE [LARGE SCALE GENOMIC DNA]</scope>
    <source>
        <strain evidence="4 5">HMF7856</strain>
    </source>
</reference>
<dbReference type="EMBL" id="CP066775">
    <property type="protein sequence ID" value="QQL50039.1"/>
    <property type="molecule type" value="Genomic_DNA"/>
</dbReference>
<dbReference type="PANTHER" id="PTHR30483:SF6">
    <property type="entry name" value="PERIPLASMIC BINDING PROTEIN OF ABC TRANSPORTER FOR NATURAL AMINO ACIDS"/>
    <property type="match status" value="1"/>
</dbReference>
<dbReference type="CDD" id="cd06268">
    <property type="entry name" value="PBP1_ABC_transporter_LIVBP-like"/>
    <property type="match status" value="1"/>
</dbReference>
<keyword evidence="5" id="KW-1185">Reference proteome</keyword>